<dbReference type="SMART" id="SM00133">
    <property type="entry name" value="S_TK_X"/>
    <property type="match status" value="1"/>
</dbReference>
<evidence type="ECO:0000313" key="7">
    <source>
        <dbReference type="EMBL" id="EMD47662.1"/>
    </source>
</evidence>
<dbReference type="Gene3D" id="3.30.200.20">
    <property type="entry name" value="Phosphorylase Kinase, domain 1"/>
    <property type="match status" value="1"/>
</dbReference>
<sequence length="125" mass="14611">MIHGHAPFTSEDIQQLFQKIIHDPVIFPNVSYPTADCKRCIQELLVKDPEKRLTDPNRIKSHCWFKGFDWEGLFKKKLTPPFVPVLKDKTDTSNFNEDIINETAKIDEGEVVDSKDYFNDFTYCK</sequence>
<evidence type="ECO:0000256" key="3">
    <source>
        <dbReference type="ARBA" id="ARBA00022741"/>
    </source>
</evidence>
<dbReference type="PANTHER" id="PTHR24353">
    <property type="entry name" value="CYCLIC NUCLEOTIDE-DEPENDENT PROTEIN KINASE"/>
    <property type="match status" value="1"/>
</dbReference>
<dbReference type="GO" id="GO:0005952">
    <property type="term" value="C:cAMP-dependent protein kinase complex"/>
    <property type="evidence" value="ECO:0007669"/>
    <property type="project" value="TreeGrafter"/>
</dbReference>
<dbReference type="PANTHER" id="PTHR24353:SF37">
    <property type="entry name" value="CAMP-DEPENDENT PROTEIN KINASE CATALYTIC SUBUNIT PRKX"/>
    <property type="match status" value="1"/>
</dbReference>
<keyword evidence="4 7" id="KW-0418">Kinase</keyword>
<organism evidence="7 8">
    <name type="scientific">Entamoeba histolytica KU27</name>
    <dbReference type="NCBI Taxonomy" id="885311"/>
    <lineage>
        <taxon>Eukaryota</taxon>
        <taxon>Amoebozoa</taxon>
        <taxon>Evosea</taxon>
        <taxon>Archamoebae</taxon>
        <taxon>Mastigamoebida</taxon>
        <taxon>Entamoebidae</taxon>
        <taxon>Entamoeba</taxon>
    </lineage>
</organism>
<dbReference type="GO" id="GO:0005524">
    <property type="term" value="F:ATP binding"/>
    <property type="evidence" value="ECO:0007669"/>
    <property type="project" value="UniProtKB-KW"/>
</dbReference>
<keyword evidence="1" id="KW-0723">Serine/threonine-protein kinase</keyword>
<keyword evidence="5" id="KW-0067">ATP-binding</keyword>
<reference evidence="7 8" key="1">
    <citation type="submission" date="2013-02" db="EMBL/GenBank/DDBJ databases">
        <authorList>
            <person name="Hannick L."/>
            <person name="Zafar N."/>
            <person name="Lorenzi H."/>
            <person name="Ali I.A."/>
            <person name="Petri W.P."/>
            <person name="Caler E."/>
        </authorList>
    </citation>
    <scope>NUCLEOTIDE SEQUENCE [LARGE SCALE GENOMIC DNA]</scope>
    <source>
        <strain evidence="7 8">KU27</strain>
    </source>
</reference>
<name>M2S9Y5_ENTHI</name>
<dbReference type="VEuPathDB" id="AmoebaDB:EHI5A_095420"/>
<dbReference type="EMBL" id="KB444258">
    <property type="protein sequence ID" value="EMD47662.1"/>
    <property type="molecule type" value="Genomic_DNA"/>
</dbReference>
<dbReference type="PROSITE" id="PS51285">
    <property type="entry name" value="AGC_KINASE_CTER"/>
    <property type="match status" value="1"/>
</dbReference>
<dbReference type="AlphaFoldDB" id="M2S9Y5"/>
<keyword evidence="3" id="KW-0547">Nucleotide-binding</keyword>
<evidence type="ECO:0000256" key="4">
    <source>
        <dbReference type="ARBA" id="ARBA00022777"/>
    </source>
</evidence>
<dbReference type="SUPFAM" id="SSF56112">
    <property type="entry name" value="Protein kinase-like (PK-like)"/>
    <property type="match status" value="1"/>
</dbReference>
<gene>
    <name evidence="7" type="ORF">EHI5A_095420</name>
</gene>
<dbReference type="Gene3D" id="1.10.510.10">
    <property type="entry name" value="Transferase(Phosphotransferase) domain 1"/>
    <property type="match status" value="1"/>
</dbReference>
<dbReference type="InterPro" id="IPR000961">
    <property type="entry name" value="AGC-kinase_C"/>
</dbReference>
<dbReference type="InterPro" id="IPR011009">
    <property type="entry name" value="Kinase-like_dom_sf"/>
</dbReference>
<evidence type="ECO:0000256" key="5">
    <source>
        <dbReference type="ARBA" id="ARBA00022840"/>
    </source>
</evidence>
<keyword evidence="2" id="KW-0808">Transferase</keyword>
<evidence type="ECO:0000256" key="1">
    <source>
        <dbReference type="ARBA" id="ARBA00022527"/>
    </source>
</evidence>
<protein>
    <submittedName>
        <fullName evidence="7">PH-protein kinase domain containing protein</fullName>
    </submittedName>
</protein>
<evidence type="ECO:0000256" key="2">
    <source>
        <dbReference type="ARBA" id="ARBA00022679"/>
    </source>
</evidence>
<dbReference type="GO" id="GO:0004691">
    <property type="term" value="F:cAMP-dependent protein kinase activity"/>
    <property type="evidence" value="ECO:0007669"/>
    <property type="project" value="TreeGrafter"/>
</dbReference>
<proteinExistence type="predicted"/>
<feature type="domain" description="AGC-kinase C-terminal" evidence="6">
    <location>
        <begin position="66"/>
        <end position="125"/>
    </location>
</feature>
<evidence type="ECO:0000259" key="6">
    <source>
        <dbReference type="PROSITE" id="PS51285"/>
    </source>
</evidence>
<accession>M2S9Y5</accession>
<dbReference type="Proteomes" id="UP000011755">
    <property type="component" value="Unassembled WGS sequence"/>
</dbReference>
<evidence type="ECO:0000313" key="8">
    <source>
        <dbReference type="Proteomes" id="UP000011755"/>
    </source>
</evidence>